<comment type="caution">
    <text evidence="1">The sequence shown here is derived from an EMBL/GenBank/DDBJ whole genome shotgun (WGS) entry which is preliminary data.</text>
</comment>
<gene>
    <name evidence="1" type="ORF">AX760_24260</name>
</gene>
<reference evidence="1 2" key="1">
    <citation type="submission" date="2016-02" db="EMBL/GenBank/DDBJ databases">
        <title>Genome sequencing of a beta-galactosidase producing bacteria Rhizobium sp. 59.</title>
        <authorList>
            <person name="Wang D."/>
            <person name="Kot W."/>
            <person name="Qin Y."/>
            <person name="Hansen L."/>
            <person name="Naqvi K."/>
            <person name="Rensing C."/>
        </authorList>
    </citation>
    <scope>NUCLEOTIDE SEQUENCE [LARGE SCALE GENOMIC DNA]</scope>
    <source>
        <strain evidence="1 2">59</strain>
    </source>
</reference>
<dbReference type="Proteomes" id="UP000182661">
    <property type="component" value="Unassembled WGS sequence"/>
</dbReference>
<accession>A0A657LMB5</accession>
<dbReference type="AlphaFoldDB" id="A0A657LMB5"/>
<evidence type="ECO:0000313" key="1">
    <source>
        <dbReference type="EMBL" id="OJF90280.1"/>
    </source>
</evidence>
<dbReference type="EMBL" id="LSRP01000141">
    <property type="protein sequence ID" value="OJF90280.1"/>
    <property type="molecule type" value="Genomic_DNA"/>
</dbReference>
<name>A0A657LMB5_9HYPH</name>
<keyword evidence="2" id="KW-1185">Reference proteome</keyword>
<proteinExistence type="predicted"/>
<protein>
    <submittedName>
        <fullName evidence="1">Uncharacterized protein</fullName>
    </submittedName>
</protein>
<organism evidence="1 2">
    <name type="scientific">Pararhizobium antarcticum</name>
    <dbReference type="NCBI Taxonomy" id="1798805"/>
    <lineage>
        <taxon>Bacteria</taxon>
        <taxon>Pseudomonadati</taxon>
        <taxon>Pseudomonadota</taxon>
        <taxon>Alphaproteobacteria</taxon>
        <taxon>Hyphomicrobiales</taxon>
        <taxon>Rhizobiaceae</taxon>
        <taxon>Rhizobium/Agrobacterium group</taxon>
        <taxon>Pararhizobium</taxon>
    </lineage>
</organism>
<sequence length="121" mass="14231">MLSAWRNLRLVETVFRLVRLWIDNRRQQTRFKIKHRQSRRNRDDSFVASFNNGKPADRIGQVPAIQNLAVVTTAKQTRLANVDPKKMFGRVVPKRTFANLSIEFPNFHDKPLDCTLYIIHN</sequence>
<evidence type="ECO:0000313" key="2">
    <source>
        <dbReference type="Proteomes" id="UP000182661"/>
    </source>
</evidence>